<protein>
    <submittedName>
        <fullName evidence="2">DUF4440 domain-containing protein</fullName>
    </submittedName>
</protein>
<dbReference type="EMBL" id="WBMO01000001">
    <property type="protein sequence ID" value="MDV2474283.1"/>
    <property type="molecule type" value="Genomic_DNA"/>
</dbReference>
<dbReference type="Pfam" id="PF12680">
    <property type="entry name" value="SnoaL_2"/>
    <property type="match status" value="1"/>
</dbReference>
<evidence type="ECO:0000313" key="3">
    <source>
        <dbReference type="Proteomes" id="UP001275440"/>
    </source>
</evidence>
<sequence>MSQSTSGSTVEAIRATVRAYLSALESGSAAAIVALYADDATLEDPAGSEPRVGRDAIARFYRAVDGSPQHTELLSLRVSGQSAAFHFRVTTRVGDAEYEIEPIDVMTFDEQARITGMWAYWSPADMRRIR</sequence>
<gene>
    <name evidence="2" type="ORF">F8M49_00670</name>
</gene>
<dbReference type="RefSeq" id="WP_072814500.1">
    <property type="nucleotide sequence ID" value="NZ_JAHWLX010000066.1"/>
</dbReference>
<evidence type="ECO:0000313" key="2">
    <source>
        <dbReference type="EMBL" id="MDV2474283.1"/>
    </source>
</evidence>
<dbReference type="InterPro" id="IPR032710">
    <property type="entry name" value="NTF2-like_dom_sf"/>
</dbReference>
<dbReference type="SUPFAM" id="SSF54427">
    <property type="entry name" value="NTF2-like"/>
    <property type="match status" value="1"/>
</dbReference>
<keyword evidence="3" id="KW-1185">Reference proteome</keyword>
<dbReference type="Gene3D" id="3.10.450.50">
    <property type="match status" value="1"/>
</dbReference>
<evidence type="ECO:0000259" key="1">
    <source>
        <dbReference type="Pfam" id="PF12680"/>
    </source>
</evidence>
<proteinExistence type="predicted"/>
<comment type="caution">
    <text evidence="2">The sequence shown here is derived from an EMBL/GenBank/DDBJ whole genome shotgun (WGS) entry which is preliminary data.</text>
</comment>
<accession>A0ABU3WJW4</accession>
<name>A0ABU3WJW4_9NOCA</name>
<feature type="domain" description="SnoaL-like" evidence="1">
    <location>
        <begin position="17"/>
        <end position="115"/>
    </location>
</feature>
<dbReference type="InterPro" id="IPR037401">
    <property type="entry name" value="SnoaL-like"/>
</dbReference>
<organism evidence="2 3">
    <name type="scientific">Rhodococcus zopfii</name>
    <dbReference type="NCBI Taxonomy" id="43772"/>
    <lineage>
        <taxon>Bacteria</taxon>
        <taxon>Bacillati</taxon>
        <taxon>Actinomycetota</taxon>
        <taxon>Actinomycetes</taxon>
        <taxon>Mycobacteriales</taxon>
        <taxon>Nocardiaceae</taxon>
        <taxon>Rhodococcus</taxon>
    </lineage>
</organism>
<dbReference type="Proteomes" id="UP001275440">
    <property type="component" value="Unassembled WGS sequence"/>
</dbReference>
<reference evidence="2 3" key="1">
    <citation type="submission" date="2019-10" db="EMBL/GenBank/DDBJ databases">
        <title>Draft Genome Assembly of Rhodococcus zopfii DSM44189.</title>
        <authorList>
            <person name="Sutton J.M."/>
            <person name="Akob D.M."/>
            <person name="Bushman T.J."/>
        </authorList>
    </citation>
    <scope>NUCLEOTIDE SEQUENCE [LARGE SCALE GENOMIC DNA]</scope>
    <source>
        <strain evidence="2 3">DSM 44189</strain>
    </source>
</reference>